<keyword evidence="3" id="KW-1185">Reference proteome</keyword>
<keyword evidence="1 2" id="KW-0808">Transferase</keyword>
<gene>
    <name evidence="2" type="ORF">ABSH63_01855</name>
</gene>
<dbReference type="Gene3D" id="3.30.1540.10">
    <property type="entry name" value="formyl-coa transferase, domain 3"/>
    <property type="match status" value="2"/>
</dbReference>
<dbReference type="PANTHER" id="PTHR48228">
    <property type="entry name" value="SUCCINYL-COA--D-CITRAMALATE COA-TRANSFERASE"/>
    <property type="match status" value="1"/>
</dbReference>
<dbReference type="EC" id="2.8.3.-" evidence="2"/>
<evidence type="ECO:0000313" key="2">
    <source>
        <dbReference type="EMBL" id="MES0872759.1"/>
    </source>
</evidence>
<dbReference type="InterPro" id="IPR003673">
    <property type="entry name" value="CoA-Trfase_fam_III"/>
</dbReference>
<accession>A0ABV2A6M6</accession>
<organism evidence="2 3">
    <name type="scientific">Sinimarinibacterium thermocellulolyticum</name>
    <dbReference type="NCBI Taxonomy" id="3170016"/>
    <lineage>
        <taxon>Bacteria</taxon>
        <taxon>Pseudomonadati</taxon>
        <taxon>Pseudomonadota</taxon>
        <taxon>Gammaproteobacteria</taxon>
        <taxon>Nevskiales</taxon>
        <taxon>Nevskiaceae</taxon>
        <taxon>Sinimarinibacterium</taxon>
    </lineage>
</organism>
<dbReference type="RefSeq" id="WP_352886888.1">
    <property type="nucleotide sequence ID" value="NZ_JBEPIJ010000001.1"/>
</dbReference>
<reference evidence="2 3" key="1">
    <citation type="submission" date="2024-06" db="EMBL/GenBank/DDBJ databases">
        <authorList>
            <person name="Li Z."/>
            <person name="Jiang Y."/>
        </authorList>
    </citation>
    <scope>NUCLEOTIDE SEQUENCE [LARGE SCALE GENOMIC DNA]</scope>
    <source>
        <strain evidence="2 3">HSW-8</strain>
    </source>
</reference>
<dbReference type="InterPro" id="IPR023606">
    <property type="entry name" value="CoA-Trfase_III_dom_1_sf"/>
</dbReference>
<dbReference type="Pfam" id="PF02515">
    <property type="entry name" value="CoA_transf_3"/>
    <property type="match status" value="2"/>
</dbReference>
<dbReference type="GO" id="GO:0016740">
    <property type="term" value="F:transferase activity"/>
    <property type="evidence" value="ECO:0007669"/>
    <property type="project" value="UniProtKB-KW"/>
</dbReference>
<comment type="caution">
    <text evidence="2">The sequence shown here is derived from an EMBL/GenBank/DDBJ whole genome shotgun (WGS) entry which is preliminary data.</text>
</comment>
<dbReference type="SUPFAM" id="SSF89796">
    <property type="entry name" value="CoA-transferase family III (CaiB/BaiF)"/>
    <property type="match status" value="2"/>
</dbReference>
<evidence type="ECO:0000256" key="1">
    <source>
        <dbReference type="ARBA" id="ARBA00022679"/>
    </source>
</evidence>
<evidence type="ECO:0000313" key="3">
    <source>
        <dbReference type="Proteomes" id="UP001465331"/>
    </source>
</evidence>
<sequence length="763" mass="81594">MKPSFPFAGLQVVELSGHVAGAVCGKLLAGFGAEVVQIDGGHDAALDDAAQTWFHSAKRRLPAATDTTRLEALIARADVIVDAWGLGVLAAAGLDPARLRALNPSAIVCRITPFGLSGPRRHWLADDITLYAATGLMHSTGDGARAPLNAGPRIAELTAGMNACFACVGALLRRQRDGGGDDIDLAIAESAMDNYEVALIEALTLGKIARRNGDEHAMVPWRTYPCADGEAAIIGGPIRHWLKAAPMFDAPELLDPKLATMGDRIAHRARVEALMQPWLKKQTKQALFHAGQRAGLAFAPLASLSDALADPQHAARGYFIQAPGGGRMPGAPFRLQRGLWRNSSTPPAQAPSAVGAAHPLAQAGTKNTAAPFAGLRVLDFSHDWAGPHAARLFADYGAEVIKIEYPRRLDGMRGGYVDRIDAHPRFWQLHRGKQSLTLDLALDAHRAVLDQLVRGADLVIENSRPGVMARKGYDYERLRALNPRIVLLSMSAFGASGPYAQYCGYGGTLEAISGLQSLTAYDAHSRWFRVRELDVMNGIMGACAAVIALWQRERGDPSAPAGGQWIDLSENETTAWFVGEHFLAASRSKRQPAALGNRHALHAPQGCYACAGEDRWLTLCVRSDDEWRRLAAHIGVAAGDARFATAAQRRALHDELDALLAAWLRGRDAMQAASELQALGIAAAPVMNAADLIADAHLAARGWFLQVGDTRMPGLPFHYARGGGAVRARGPRLGADNARWFAAAQQTPPLLDPASIGTAYAIA</sequence>
<protein>
    <submittedName>
        <fullName evidence="2">CoA transferase</fullName>
        <ecNumber evidence="2">2.8.3.-</ecNumber>
    </submittedName>
</protein>
<proteinExistence type="predicted"/>
<dbReference type="EMBL" id="JBEPIJ010000001">
    <property type="protein sequence ID" value="MES0872759.1"/>
    <property type="molecule type" value="Genomic_DNA"/>
</dbReference>
<dbReference type="InterPro" id="IPR044855">
    <property type="entry name" value="CoA-Trfase_III_dom3_sf"/>
</dbReference>
<dbReference type="Proteomes" id="UP001465331">
    <property type="component" value="Unassembled WGS sequence"/>
</dbReference>
<dbReference type="PANTHER" id="PTHR48228:SF6">
    <property type="entry name" value="L-CARNITINE COA-TRANSFERASE"/>
    <property type="match status" value="1"/>
</dbReference>
<name>A0ABV2A6M6_9GAMM</name>
<dbReference type="Gene3D" id="3.40.50.10540">
    <property type="entry name" value="Crotonobetainyl-coa:carnitine coa-transferase, domain 1"/>
    <property type="match status" value="2"/>
</dbReference>
<dbReference type="InterPro" id="IPR050509">
    <property type="entry name" value="CoA-transferase_III"/>
</dbReference>